<organism evidence="8">
    <name type="scientific">Darwinula stevensoni</name>
    <dbReference type="NCBI Taxonomy" id="69355"/>
    <lineage>
        <taxon>Eukaryota</taxon>
        <taxon>Metazoa</taxon>
        <taxon>Ecdysozoa</taxon>
        <taxon>Arthropoda</taxon>
        <taxon>Crustacea</taxon>
        <taxon>Oligostraca</taxon>
        <taxon>Ostracoda</taxon>
        <taxon>Podocopa</taxon>
        <taxon>Podocopida</taxon>
        <taxon>Darwinulocopina</taxon>
        <taxon>Darwinuloidea</taxon>
        <taxon>Darwinulidae</taxon>
        <taxon>Darwinula</taxon>
    </lineage>
</organism>
<feature type="region of interest" description="Disordered" evidence="6">
    <location>
        <begin position="145"/>
        <end position="166"/>
    </location>
</feature>
<evidence type="ECO:0000256" key="1">
    <source>
        <dbReference type="ARBA" id="ARBA00004245"/>
    </source>
</evidence>
<feature type="coiled-coil region" evidence="5">
    <location>
        <begin position="453"/>
        <end position="502"/>
    </location>
</feature>
<dbReference type="PANTHER" id="PTHR15012:SF32">
    <property type="entry name" value="PROTEIN SHROOM"/>
    <property type="match status" value="1"/>
</dbReference>
<dbReference type="InterPro" id="IPR014799">
    <property type="entry name" value="ASD2_dom"/>
</dbReference>
<reference evidence="8" key="1">
    <citation type="submission" date="2020-11" db="EMBL/GenBank/DDBJ databases">
        <authorList>
            <person name="Tran Van P."/>
        </authorList>
    </citation>
    <scope>NUCLEOTIDE SEQUENCE</scope>
</reference>
<feature type="compositionally biased region" description="Pro residues" evidence="6">
    <location>
        <begin position="65"/>
        <end position="83"/>
    </location>
</feature>
<gene>
    <name evidence="8" type="ORF">DSTB1V02_LOCUS5978</name>
</gene>
<dbReference type="Pfam" id="PF08687">
    <property type="entry name" value="ASD2"/>
    <property type="match status" value="1"/>
</dbReference>
<feature type="region of interest" description="Disordered" evidence="6">
    <location>
        <begin position="312"/>
        <end position="336"/>
    </location>
</feature>
<comment type="subcellular location">
    <subcellularLocation>
        <location evidence="1">Cytoplasm</location>
        <location evidence="1">Cytoskeleton</location>
    </subcellularLocation>
</comment>
<dbReference type="EMBL" id="LR900560">
    <property type="protein sequence ID" value="CAD7246118.1"/>
    <property type="molecule type" value="Genomic_DNA"/>
</dbReference>
<evidence type="ECO:0000256" key="2">
    <source>
        <dbReference type="ARBA" id="ARBA00006469"/>
    </source>
</evidence>
<dbReference type="GO" id="GO:0007015">
    <property type="term" value="P:actin filament organization"/>
    <property type="evidence" value="ECO:0007669"/>
    <property type="project" value="TreeGrafter"/>
</dbReference>
<feature type="compositionally biased region" description="Basic and acidic residues" evidence="6">
    <location>
        <begin position="7"/>
        <end position="49"/>
    </location>
</feature>
<evidence type="ECO:0000256" key="3">
    <source>
        <dbReference type="ARBA" id="ARBA00022490"/>
    </source>
</evidence>
<dbReference type="GO" id="GO:0016324">
    <property type="term" value="C:apical plasma membrane"/>
    <property type="evidence" value="ECO:0007669"/>
    <property type="project" value="TreeGrafter"/>
</dbReference>
<name>A0A7R8XHE3_9CRUS</name>
<dbReference type="Gene3D" id="6.10.250.3120">
    <property type="match status" value="1"/>
</dbReference>
<proteinExistence type="inferred from homology"/>
<feature type="region of interest" description="Disordered" evidence="6">
    <location>
        <begin position="1"/>
        <end position="107"/>
    </location>
</feature>
<dbReference type="GO" id="GO:0005912">
    <property type="term" value="C:adherens junction"/>
    <property type="evidence" value="ECO:0007669"/>
    <property type="project" value="TreeGrafter"/>
</dbReference>
<evidence type="ECO:0000256" key="6">
    <source>
        <dbReference type="SAM" id="MobiDB-lite"/>
    </source>
</evidence>
<dbReference type="Proteomes" id="UP000677054">
    <property type="component" value="Unassembled WGS sequence"/>
</dbReference>
<dbReference type="PROSITE" id="PS51307">
    <property type="entry name" value="ASD2"/>
    <property type="match status" value="1"/>
</dbReference>
<keyword evidence="5" id="KW-0175">Coiled coil</keyword>
<protein>
    <recommendedName>
        <fullName evidence="7">ASD2 domain-containing protein</fullName>
    </recommendedName>
</protein>
<dbReference type="AlphaFoldDB" id="A0A7R8XHE3"/>
<evidence type="ECO:0000256" key="4">
    <source>
        <dbReference type="ARBA" id="ARBA00023212"/>
    </source>
</evidence>
<evidence type="ECO:0000313" key="8">
    <source>
        <dbReference type="EMBL" id="CAD7246118.1"/>
    </source>
</evidence>
<keyword evidence="4" id="KW-0206">Cytoskeleton</keyword>
<evidence type="ECO:0000256" key="5">
    <source>
        <dbReference type="SAM" id="Coils"/>
    </source>
</evidence>
<dbReference type="GO" id="GO:0051015">
    <property type="term" value="F:actin filament binding"/>
    <property type="evidence" value="ECO:0007669"/>
    <property type="project" value="InterPro"/>
</dbReference>
<feature type="domain" description="ASD2" evidence="7">
    <location>
        <begin position="271"/>
        <end position="558"/>
    </location>
</feature>
<dbReference type="EMBL" id="CAJPEV010001043">
    <property type="protein sequence ID" value="CAG0890347.1"/>
    <property type="molecule type" value="Genomic_DNA"/>
</dbReference>
<dbReference type="GO" id="GO:0000902">
    <property type="term" value="P:cell morphogenesis"/>
    <property type="evidence" value="ECO:0007669"/>
    <property type="project" value="TreeGrafter"/>
</dbReference>
<keyword evidence="3" id="KW-0963">Cytoplasm</keyword>
<evidence type="ECO:0000259" key="7">
    <source>
        <dbReference type="PROSITE" id="PS51307"/>
    </source>
</evidence>
<comment type="similarity">
    <text evidence="2">Belongs to the shroom family.</text>
</comment>
<dbReference type="InterPro" id="IPR027685">
    <property type="entry name" value="Shroom_fam"/>
</dbReference>
<feature type="coiled-coil region" evidence="5">
    <location>
        <begin position="378"/>
        <end position="412"/>
    </location>
</feature>
<feature type="compositionally biased region" description="Polar residues" evidence="6">
    <location>
        <begin position="213"/>
        <end position="227"/>
    </location>
</feature>
<sequence>MAGLKEFLFDRSRSFSPEGIERTGEEMRIQSPGREKTQEAESRPPERPPKKLVLNGETGKGKPRAPSPPRCSTPELPPPPPPPPRDEDVISCDDPLPPPPSPGQVRSLLHASPTLAMYHKDSYMAHRKERMMYSTSFEERYGRRTIAPASHTGPSLHPTRTSMSPSAWEKYHNIRQQSTTVVFTSAELEALKEKERRLKEAKQRLLLTGSGCGNTSSPSLKSLGANSPSPPPTYLRQASSPLPANAESFFPTSSSPKRTRSDEEEECLRLSRDLISHLPDDDRLHRLLMPWSGEKTSADYVVGLFQVPSDLDEGNRRLHGRPPRTRKSKSNIPQVIGSDVAKAEGLPADSSYFTTSEEKAKFFSHYWSDLKVHDQVKIEDSKELLAKKEELLQRIEEKLGVLREERKLLEEETIGNEALGRNITIKVQALAQQREKDKFIRHLEEIEKITSLLLGLSGRLARAENALNESRSEERKTLESKREKLKEQLEEAKHLKEGIDRRSKQIALFLAKYLTVEELADYDHFVKMKAKLIMDSREMEEKIKLGEEQLNALKDALNPNK</sequence>
<dbReference type="PANTHER" id="PTHR15012">
    <property type="entry name" value="APICAL PROTEIN/SHROOM-RELATED"/>
    <property type="match status" value="1"/>
</dbReference>
<keyword evidence="9" id="KW-1185">Reference proteome</keyword>
<feature type="coiled-coil region" evidence="5">
    <location>
        <begin position="181"/>
        <end position="208"/>
    </location>
</feature>
<dbReference type="GO" id="GO:0043296">
    <property type="term" value="C:apical junction complex"/>
    <property type="evidence" value="ECO:0007669"/>
    <property type="project" value="TreeGrafter"/>
</dbReference>
<accession>A0A7R8XHE3</accession>
<dbReference type="GO" id="GO:0030864">
    <property type="term" value="C:cortical actin cytoskeleton"/>
    <property type="evidence" value="ECO:0007669"/>
    <property type="project" value="TreeGrafter"/>
</dbReference>
<evidence type="ECO:0000313" key="9">
    <source>
        <dbReference type="Proteomes" id="UP000677054"/>
    </source>
</evidence>
<dbReference type="OrthoDB" id="10063560at2759"/>
<feature type="compositionally biased region" description="Basic residues" evidence="6">
    <location>
        <begin position="317"/>
        <end position="329"/>
    </location>
</feature>
<feature type="region of interest" description="Disordered" evidence="6">
    <location>
        <begin position="208"/>
        <end position="265"/>
    </location>
</feature>